<sequence length="56" mass="6929">MPSTMELKDGKVETLFSEHDFAYLVERYMGYEAADYFRSRMKELERYREEDEKYDE</sequence>
<dbReference type="AlphaFoldDB" id="A0A943DDQ5"/>
<gene>
    <name evidence="1" type="ORF">KHY36_04175</name>
</gene>
<evidence type="ECO:0000313" key="1">
    <source>
        <dbReference type="EMBL" id="MBS5331711.1"/>
    </source>
</evidence>
<name>A0A943DDQ5_9FIRM</name>
<dbReference type="EMBL" id="JAGZGG010000006">
    <property type="protein sequence ID" value="MBS5331711.1"/>
    <property type="molecule type" value="Genomic_DNA"/>
</dbReference>
<evidence type="ECO:0000313" key="2">
    <source>
        <dbReference type="Proteomes" id="UP000759273"/>
    </source>
</evidence>
<proteinExistence type="predicted"/>
<accession>A0A943DDQ5</accession>
<protein>
    <submittedName>
        <fullName evidence="1">Uncharacterized protein</fullName>
    </submittedName>
</protein>
<reference evidence="1" key="1">
    <citation type="submission" date="2021-02" db="EMBL/GenBank/DDBJ databases">
        <title>Infant gut strain persistence is associated with maternal origin, phylogeny, and functional potential including surface adhesion and iron acquisition.</title>
        <authorList>
            <person name="Lou Y.C."/>
        </authorList>
    </citation>
    <scope>NUCLEOTIDE SEQUENCE</scope>
    <source>
        <strain evidence="1">L3_101_000M1_dasL3_101_000M1_concoct_87</strain>
    </source>
</reference>
<organism evidence="1 2">
    <name type="scientific">Subdoligranulum variabile</name>
    <dbReference type="NCBI Taxonomy" id="214851"/>
    <lineage>
        <taxon>Bacteria</taxon>
        <taxon>Bacillati</taxon>
        <taxon>Bacillota</taxon>
        <taxon>Clostridia</taxon>
        <taxon>Eubacteriales</taxon>
        <taxon>Oscillospiraceae</taxon>
        <taxon>Subdoligranulum</taxon>
    </lineage>
</organism>
<dbReference type="Proteomes" id="UP000759273">
    <property type="component" value="Unassembled WGS sequence"/>
</dbReference>
<comment type="caution">
    <text evidence="1">The sequence shown here is derived from an EMBL/GenBank/DDBJ whole genome shotgun (WGS) entry which is preliminary data.</text>
</comment>